<dbReference type="OrthoDB" id="9799970at2"/>
<dbReference type="Gene3D" id="3.30.1380.10">
    <property type="match status" value="1"/>
</dbReference>
<dbReference type="HOGENOM" id="CLU_109248_2_0_0"/>
<keyword evidence="3" id="KW-1185">Reference proteome</keyword>
<dbReference type="Pfam" id="PF13539">
    <property type="entry name" value="Peptidase_M15_4"/>
    <property type="match status" value="1"/>
</dbReference>
<dbReference type="eggNOG" id="COG1876">
    <property type="taxonomic scope" value="Bacteria"/>
</dbReference>
<dbReference type="InterPro" id="IPR009045">
    <property type="entry name" value="Zn_M74/Hedgehog-like"/>
</dbReference>
<dbReference type="STRING" id="381764.Fnod_0036"/>
<dbReference type="GO" id="GO:0008233">
    <property type="term" value="F:peptidase activity"/>
    <property type="evidence" value="ECO:0007669"/>
    <property type="project" value="InterPro"/>
</dbReference>
<sequence>MENNLEKLETSFKKLVYKFLSECQRQGIQVKIYNTLRTKEEQYALYLQGRAPLEVVNEARKRAKLKPITQSENKIVTYLKNSPHCYGLAFDFVPIINGKVVWNNDKIWEKCGKIAETFGLEWGGRWKNFPDKPHIQMKNWKKYIRI</sequence>
<protein>
    <submittedName>
        <fullName evidence="2">Cell wall biogenesis enzyme-like protein</fullName>
    </submittedName>
</protein>
<reference evidence="2 3" key="1">
    <citation type="submission" date="2007-07" db="EMBL/GenBank/DDBJ databases">
        <title>Complete sequence of Fervidobacterium nodosum Rt17-B1.</title>
        <authorList>
            <consortium name="US DOE Joint Genome Institute"/>
            <person name="Copeland A."/>
            <person name="Lucas S."/>
            <person name="Lapidus A."/>
            <person name="Barry K."/>
            <person name="Glavina del Rio T."/>
            <person name="Dalin E."/>
            <person name="Tice H."/>
            <person name="Pitluck S."/>
            <person name="Saunders E."/>
            <person name="Brettin T."/>
            <person name="Bruce D."/>
            <person name="Detter J.C."/>
            <person name="Han C."/>
            <person name="Schmutz J."/>
            <person name="Larimer F."/>
            <person name="Land M."/>
            <person name="Hauser L."/>
            <person name="Kyrpides N."/>
            <person name="Mikhailova N."/>
            <person name="Nelson K."/>
            <person name="Gogarten J.P."/>
            <person name="Noll K."/>
            <person name="Richardson P."/>
        </authorList>
    </citation>
    <scope>NUCLEOTIDE SEQUENCE [LARGE SCALE GENOMIC DNA]</scope>
    <source>
        <strain evidence="3">ATCC 35602 / DSM 5306 / Rt17-B1</strain>
    </source>
</reference>
<feature type="domain" description="Peptidase M15C" evidence="1">
    <location>
        <begin position="81"/>
        <end position="137"/>
    </location>
</feature>
<evidence type="ECO:0000259" key="1">
    <source>
        <dbReference type="Pfam" id="PF13539"/>
    </source>
</evidence>
<dbReference type="Proteomes" id="UP000002415">
    <property type="component" value="Chromosome"/>
</dbReference>
<dbReference type="AlphaFoldDB" id="A7HJ25"/>
<name>A7HJ25_FERNB</name>
<evidence type="ECO:0000313" key="2">
    <source>
        <dbReference type="EMBL" id="ABS59908.1"/>
    </source>
</evidence>
<dbReference type="InterPro" id="IPR039561">
    <property type="entry name" value="Peptidase_M15C"/>
</dbReference>
<accession>A7HJ25</accession>
<reference evidence="2 3" key="2">
    <citation type="journal article" date="2009" name="Proc. Natl. Acad. Sci. U.S.A.">
        <title>On the chimeric nature, thermophilic origin, and phylogenetic placement of the Thermotogales.</title>
        <authorList>
            <person name="Zhaxybayeva O."/>
            <person name="Swithers K.S."/>
            <person name="Lapierre P."/>
            <person name="Fournier G.P."/>
            <person name="Bickhart D.M."/>
            <person name="DeBoy R.T."/>
            <person name="Nelson K.E."/>
            <person name="Nesbo C.L."/>
            <person name="Doolittle W.F."/>
            <person name="Gogarten J.P."/>
            <person name="Noll K.M."/>
        </authorList>
    </citation>
    <scope>NUCLEOTIDE SEQUENCE [LARGE SCALE GENOMIC DNA]</scope>
    <source>
        <strain evidence="3">ATCC 35602 / DSM 5306 / Rt17-B1</strain>
    </source>
</reference>
<organism evidence="2 3">
    <name type="scientific">Fervidobacterium nodosum (strain ATCC 35602 / DSM 5306 / Rt17-B1)</name>
    <dbReference type="NCBI Taxonomy" id="381764"/>
    <lineage>
        <taxon>Bacteria</taxon>
        <taxon>Thermotogati</taxon>
        <taxon>Thermotogota</taxon>
        <taxon>Thermotogae</taxon>
        <taxon>Thermotogales</taxon>
        <taxon>Fervidobacteriaceae</taxon>
        <taxon>Fervidobacterium</taxon>
    </lineage>
</organism>
<dbReference type="KEGG" id="fno:Fnod_0036"/>
<dbReference type="RefSeq" id="WP_011993231.1">
    <property type="nucleotide sequence ID" value="NC_009718.1"/>
</dbReference>
<gene>
    <name evidence="2" type="ordered locus">Fnod_0036</name>
</gene>
<dbReference type="EMBL" id="CP000771">
    <property type="protein sequence ID" value="ABS59908.1"/>
    <property type="molecule type" value="Genomic_DNA"/>
</dbReference>
<proteinExistence type="predicted"/>
<dbReference type="CDD" id="cd14845">
    <property type="entry name" value="L-Ala-D-Glu_peptidase_like"/>
    <property type="match status" value="1"/>
</dbReference>
<dbReference type="SUPFAM" id="SSF55166">
    <property type="entry name" value="Hedgehog/DD-peptidase"/>
    <property type="match status" value="1"/>
</dbReference>
<evidence type="ECO:0000313" key="3">
    <source>
        <dbReference type="Proteomes" id="UP000002415"/>
    </source>
</evidence>